<dbReference type="FunFam" id="3.10.180.10:FF:000004">
    <property type="entry name" value="Lactoylglutathione lyase"/>
    <property type="match status" value="1"/>
</dbReference>
<gene>
    <name evidence="14" type="ORF">STAS_30422</name>
</gene>
<keyword evidence="5 11" id="KW-0479">Metal-binding</keyword>
<sequence>MAEGAKPVVPSTELLEWPKQDKRRFLHAVYRVGNLDRTIKFYTECFGMKLLRKRDIPEEKYSNAFLGFGPEESHFVVELTYNYGVNKYDIGTGFGHFAIATQDVYKLVEDVKAKGGTVTREPGPVKGGTSVIAFVKDPDGYLFEIIQRGPTPEPLCQVMLRVGDLDRSIKFYEKALGMRLLRKIDRPEQKYTLAMMGYAEEHETTVLELTYNYGVTEYTKGNAYAQVLVDNADFLKELEAKE</sequence>
<dbReference type="PROSITE" id="PS51819">
    <property type="entry name" value="VOC"/>
    <property type="match status" value="2"/>
</dbReference>
<dbReference type="InterPro" id="IPR037523">
    <property type="entry name" value="VOC_core"/>
</dbReference>
<comment type="caution">
    <text evidence="14">The sequence shown here is derived from an EMBL/GenBank/DDBJ whole genome shotgun (WGS) entry which is preliminary data.</text>
</comment>
<dbReference type="Gene3D" id="3.10.180.10">
    <property type="entry name" value="2,3-Dihydroxybiphenyl 1,2-Dioxygenase, domain 1"/>
    <property type="match status" value="2"/>
</dbReference>
<comment type="function">
    <text evidence="1 12">Catalyzes the conversion of hemimercaptal, formed from methylglyoxal and glutathione, to S-lactoylglutathione.</text>
</comment>
<dbReference type="GO" id="GO:0004462">
    <property type="term" value="F:lactoylglutathione lyase activity"/>
    <property type="evidence" value="ECO:0007669"/>
    <property type="project" value="UniProtKB-UniRule"/>
</dbReference>
<dbReference type="SUPFAM" id="SSF54593">
    <property type="entry name" value="Glyoxalase/Bleomycin resistance protein/Dihydroxybiphenyl dioxygenase"/>
    <property type="match status" value="2"/>
</dbReference>
<evidence type="ECO:0000256" key="11">
    <source>
        <dbReference type="PIRSR" id="PIRSR604361-3"/>
    </source>
</evidence>
<dbReference type="Proteomes" id="UP000325081">
    <property type="component" value="Unassembled WGS sequence"/>
</dbReference>
<dbReference type="InterPro" id="IPR018146">
    <property type="entry name" value="Glyoxalase_1_CS"/>
</dbReference>
<dbReference type="PROSITE" id="PS00934">
    <property type="entry name" value="GLYOXALASE_I_1"/>
    <property type="match status" value="1"/>
</dbReference>
<evidence type="ECO:0000256" key="3">
    <source>
        <dbReference type="ARBA" id="ARBA00010363"/>
    </source>
</evidence>
<keyword evidence="6" id="KW-0677">Repeat</keyword>
<dbReference type="GO" id="GO:0019243">
    <property type="term" value="P:methylglyoxal catabolic process to D-lactate via S-lactoyl-glutathione"/>
    <property type="evidence" value="ECO:0007669"/>
    <property type="project" value="TreeGrafter"/>
</dbReference>
<dbReference type="InterPro" id="IPR004360">
    <property type="entry name" value="Glyas_Fos-R_dOase_dom"/>
</dbReference>
<evidence type="ECO:0000256" key="1">
    <source>
        <dbReference type="ARBA" id="ARBA00003610"/>
    </source>
</evidence>
<feature type="binding site" evidence="11">
    <location>
        <position position="144"/>
    </location>
    <ligand>
        <name>Zn(2+)</name>
        <dbReference type="ChEBI" id="CHEBI:29105"/>
        <note>ligand shared between dimeric partners</note>
    </ligand>
</feature>
<accession>A0A5A7R5H8</accession>
<evidence type="ECO:0000256" key="8">
    <source>
        <dbReference type="ARBA" id="ARBA00030537"/>
    </source>
</evidence>
<evidence type="ECO:0000256" key="6">
    <source>
        <dbReference type="ARBA" id="ARBA00022737"/>
    </source>
</evidence>
<proteinExistence type="inferred from homology"/>
<dbReference type="OrthoDB" id="16820at2759"/>
<feature type="binding site" evidence="11">
    <location>
        <position position="78"/>
    </location>
    <ligand>
        <name>Zn(2+)</name>
        <dbReference type="ChEBI" id="CHEBI:29105"/>
        <note>ligand shared between dimeric partners</note>
    </ligand>
</feature>
<comment type="catalytic activity">
    <reaction evidence="9 12">
        <text>(R)-S-lactoylglutathione = methylglyoxal + glutathione</text>
        <dbReference type="Rhea" id="RHEA:19069"/>
        <dbReference type="ChEBI" id="CHEBI:17158"/>
        <dbReference type="ChEBI" id="CHEBI:57474"/>
        <dbReference type="ChEBI" id="CHEBI:57925"/>
        <dbReference type="EC" id="4.4.1.5"/>
    </reaction>
</comment>
<feature type="domain" description="VOC" evidence="13">
    <location>
        <begin position="154"/>
        <end position="242"/>
    </location>
</feature>
<comment type="cofactor">
    <cofactor evidence="11">
        <name>Zn(2+)</name>
        <dbReference type="ChEBI" id="CHEBI:29105"/>
    </cofactor>
    <text evidence="11">Binds 1 zinc ion per subunit. In the homodimer, two zinc ions are bound between subunits.</text>
</comment>
<dbReference type="PANTHER" id="PTHR46036">
    <property type="entry name" value="LACTOYLGLUTATHIONE LYASE"/>
    <property type="match status" value="1"/>
</dbReference>
<feature type="active site" description="Proton donor/acceptor" evidence="10">
    <location>
        <position position="144"/>
    </location>
</feature>
<name>A0A5A7R5H8_STRAF</name>
<evidence type="ECO:0000256" key="2">
    <source>
        <dbReference type="ARBA" id="ARBA00005008"/>
    </source>
</evidence>
<evidence type="ECO:0000259" key="13">
    <source>
        <dbReference type="PROSITE" id="PS51819"/>
    </source>
</evidence>
<evidence type="ECO:0000313" key="14">
    <source>
        <dbReference type="EMBL" id="GER52935.1"/>
    </source>
</evidence>
<dbReference type="InterPro" id="IPR004361">
    <property type="entry name" value="Glyoxalase_1"/>
</dbReference>
<dbReference type="GO" id="GO:0046872">
    <property type="term" value="F:metal ion binding"/>
    <property type="evidence" value="ECO:0007669"/>
    <property type="project" value="UniProtKB-UniRule"/>
</dbReference>
<evidence type="ECO:0000256" key="12">
    <source>
        <dbReference type="RuleBase" id="RU361179"/>
    </source>
</evidence>
<evidence type="ECO:0000256" key="9">
    <source>
        <dbReference type="ARBA" id="ARBA00048273"/>
    </source>
</evidence>
<protein>
    <recommendedName>
        <fullName evidence="4 12">Lactoylglutathione lyase</fullName>
        <ecNumber evidence="4 12">4.4.1.5</ecNumber>
    </recommendedName>
    <alternativeName>
        <fullName evidence="8 12">Glyoxalase I</fullName>
    </alternativeName>
</protein>
<dbReference type="Pfam" id="PF00903">
    <property type="entry name" value="Glyoxalase"/>
    <property type="match status" value="2"/>
</dbReference>
<comment type="similarity">
    <text evidence="3 12">Belongs to the glyoxalase I family.</text>
</comment>
<evidence type="ECO:0000256" key="10">
    <source>
        <dbReference type="PIRSR" id="PIRSR604361-1"/>
    </source>
</evidence>
<dbReference type="PROSITE" id="PS00935">
    <property type="entry name" value="GLYOXALASE_I_2"/>
    <property type="match status" value="1"/>
</dbReference>
<dbReference type="InterPro" id="IPR029068">
    <property type="entry name" value="Glyas_Bleomycin-R_OHBP_Dase"/>
</dbReference>
<evidence type="ECO:0000313" key="15">
    <source>
        <dbReference type="Proteomes" id="UP000325081"/>
    </source>
</evidence>
<feature type="domain" description="VOC" evidence="13">
    <location>
        <begin position="24"/>
        <end position="148"/>
    </location>
</feature>
<comment type="pathway">
    <text evidence="2 12">Secondary metabolite metabolism; methylglyoxal degradation; (R)-lactate from methylglyoxal: step 1/2.</text>
</comment>
<evidence type="ECO:0000256" key="5">
    <source>
        <dbReference type="ARBA" id="ARBA00022723"/>
    </source>
</evidence>
<dbReference type="EC" id="4.4.1.5" evidence="4 12"/>
<evidence type="ECO:0000256" key="7">
    <source>
        <dbReference type="ARBA" id="ARBA00023239"/>
    </source>
</evidence>
<feature type="binding site" evidence="11">
    <location>
        <position position="96"/>
    </location>
    <ligand>
        <name>Zn(2+)</name>
        <dbReference type="ChEBI" id="CHEBI:29105"/>
        <note>ligand shared between dimeric partners</note>
    </ligand>
</feature>
<dbReference type="UniPathway" id="UPA00619">
    <property type="reaction ID" value="UER00675"/>
</dbReference>
<organism evidence="14 15">
    <name type="scientific">Striga asiatica</name>
    <name type="common">Asiatic witchweed</name>
    <name type="synonym">Buchnera asiatica</name>
    <dbReference type="NCBI Taxonomy" id="4170"/>
    <lineage>
        <taxon>Eukaryota</taxon>
        <taxon>Viridiplantae</taxon>
        <taxon>Streptophyta</taxon>
        <taxon>Embryophyta</taxon>
        <taxon>Tracheophyta</taxon>
        <taxon>Spermatophyta</taxon>
        <taxon>Magnoliopsida</taxon>
        <taxon>eudicotyledons</taxon>
        <taxon>Gunneridae</taxon>
        <taxon>Pentapetalae</taxon>
        <taxon>asterids</taxon>
        <taxon>lamiids</taxon>
        <taxon>Lamiales</taxon>
        <taxon>Orobanchaceae</taxon>
        <taxon>Buchnereae</taxon>
        <taxon>Striga</taxon>
    </lineage>
</organism>
<dbReference type="NCBIfam" id="TIGR00068">
    <property type="entry name" value="glyox_I"/>
    <property type="match status" value="1"/>
</dbReference>
<dbReference type="CDD" id="cd16358">
    <property type="entry name" value="GlxI_Ni"/>
    <property type="match status" value="1"/>
</dbReference>
<keyword evidence="15" id="KW-1185">Reference proteome</keyword>
<evidence type="ECO:0000256" key="4">
    <source>
        <dbReference type="ARBA" id="ARBA00012081"/>
    </source>
</evidence>
<reference evidence="15" key="1">
    <citation type="journal article" date="2019" name="Curr. Biol.">
        <title>Genome Sequence of Striga asiatica Provides Insight into the Evolution of Plant Parasitism.</title>
        <authorList>
            <person name="Yoshida S."/>
            <person name="Kim S."/>
            <person name="Wafula E.K."/>
            <person name="Tanskanen J."/>
            <person name="Kim Y.M."/>
            <person name="Honaas L."/>
            <person name="Yang Z."/>
            <person name="Spallek T."/>
            <person name="Conn C.E."/>
            <person name="Ichihashi Y."/>
            <person name="Cheong K."/>
            <person name="Cui S."/>
            <person name="Der J.P."/>
            <person name="Gundlach H."/>
            <person name="Jiao Y."/>
            <person name="Hori C."/>
            <person name="Ishida J.K."/>
            <person name="Kasahara H."/>
            <person name="Kiba T."/>
            <person name="Kim M.S."/>
            <person name="Koo N."/>
            <person name="Laohavisit A."/>
            <person name="Lee Y.H."/>
            <person name="Lumba S."/>
            <person name="McCourt P."/>
            <person name="Mortimer J.C."/>
            <person name="Mutuku J.M."/>
            <person name="Nomura T."/>
            <person name="Sasaki-Sekimoto Y."/>
            <person name="Seto Y."/>
            <person name="Wang Y."/>
            <person name="Wakatake T."/>
            <person name="Sakakibara H."/>
            <person name="Demura T."/>
            <person name="Yamaguchi S."/>
            <person name="Yoneyama K."/>
            <person name="Manabe R.I."/>
            <person name="Nelson D.C."/>
            <person name="Schulman A.H."/>
            <person name="Timko M.P."/>
            <person name="dePamphilis C.W."/>
            <person name="Choi D."/>
            <person name="Shirasu K."/>
        </authorList>
    </citation>
    <scope>NUCLEOTIDE SEQUENCE [LARGE SCALE GENOMIC DNA]</scope>
    <source>
        <strain evidence="15">cv. UVA1</strain>
    </source>
</reference>
<dbReference type="EMBL" id="BKCP01010514">
    <property type="protein sequence ID" value="GER52935.1"/>
    <property type="molecule type" value="Genomic_DNA"/>
</dbReference>
<dbReference type="PANTHER" id="PTHR46036:SF2">
    <property type="entry name" value="LACTOYLGLUTATHIONE LYASE GLX1"/>
    <property type="match status" value="1"/>
</dbReference>
<dbReference type="GO" id="GO:0005737">
    <property type="term" value="C:cytoplasm"/>
    <property type="evidence" value="ECO:0007669"/>
    <property type="project" value="TreeGrafter"/>
</dbReference>
<dbReference type="AlphaFoldDB" id="A0A5A7R5H8"/>
<keyword evidence="11 12" id="KW-0862">Zinc</keyword>
<keyword evidence="7 12" id="KW-0456">Lyase</keyword>